<dbReference type="CDD" id="cd00201">
    <property type="entry name" value="WW"/>
    <property type="match status" value="2"/>
</dbReference>
<dbReference type="PROSITE" id="PS01159">
    <property type="entry name" value="WW_DOMAIN_1"/>
    <property type="match status" value="1"/>
</dbReference>
<evidence type="ECO:0000259" key="3">
    <source>
        <dbReference type="PROSITE" id="PS50020"/>
    </source>
</evidence>
<reference evidence="4 5" key="1">
    <citation type="journal article" date="2010" name="Plant Cell">
        <title>The Chlorella variabilis NC64A genome reveals adaptation to photosymbiosis, coevolution with viruses, and cryptic sex.</title>
        <authorList>
            <person name="Blanc G."/>
            <person name="Duncan G."/>
            <person name="Agarkova I."/>
            <person name="Borodovsky M."/>
            <person name="Gurnon J."/>
            <person name="Kuo A."/>
            <person name="Lindquist E."/>
            <person name="Lucas S."/>
            <person name="Pangilinan J."/>
            <person name="Polle J."/>
            <person name="Salamov A."/>
            <person name="Terry A."/>
            <person name="Yamada T."/>
            <person name="Dunigan D.D."/>
            <person name="Grigoriev I.V."/>
            <person name="Claverie J.M."/>
            <person name="Van Etten J.L."/>
        </authorList>
    </citation>
    <scope>NUCLEOTIDE SEQUENCE [LARGE SCALE GENOMIC DNA]</scope>
    <source>
        <strain evidence="4 5">NC64A</strain>
    </source>
</reference>
<dbReference type="PANTHER" id="PTHR11864:SF0">
    <property type="entry name" value="PRP40 PRE-MRNA PROCESSING FACTOR 40 HOMOLOG A (YEAST)"/>
    <property type="match status" value="1"/>
</dbReference>
<feature type="domain" description="WW" evidence="3">
    <location>
        <begin position="58"/>
        <end position="91"/>
    </location>
</feature>
<sequence length="155" mass="17489">MKAQWLLLALACAILIGACAQDEVDIHLAETAELQEEDLGPIEERTHYWFNDVTAESQWAKPEYEYTDPSSGDVYYVDPETKETSWDKPDSLKWTEVEDNDGKGTYYYNEGTSASQWEKPAMLAWRQVSVEEGDPPLEDAHEELGPLSGGDDDLP</sequence>
<dbReference type="InterPro" id="IPR036020">
    <property type="entry name" value="WW_dom_sf"/>
</dbReference>
<evidence type="ECO:0000313" key="5">
    <source>
        <dbReference type="Proteomes" id="UP000008141"/>
    </source>
</evidence>
<dbReference type="KEGG" id="cvr:CHLNCDRAFT_142280"/>
<dbReference type="PROSITE" id="PS51257">
    <property type="entry name" value="PROKAR_LIPOPROTEIN"/>
    <property type="match status" value="1"/>
</dbReference>
<dbReference type="GO" id="GO:0071004">
    <property type="term" value="C:U2-type prespliceosome"/>
    <property type="evidence" value="ECO:0007669"/>
    <property type="project" value="TreeGrafter"/>
</dbReference>
<dbReference type="InterPro" id="IPR039726">
    <property type="entry name" value="Prp40-like"/>
</dbReference>
<dbReference type="PANTHER" id="PTHR11864">
    <property type="entry name" value="PRE-MRNA-PROCESSING PROTEIN PRP40"/>
    <property type="match status" value="1"/>
</dbReference>
<keyword evidence="5" id="KW-1185">Reference proteome</keyword>
<dbReference type="Pfam" id="PF00397">
    <property type="entry name" value="WW"/>
    <property type="match status" value="2"/>
</dbReference>
<gene>
    <name evidence="4" type="ORF">CHLNCDRAFT_142280</name>
</gene>
<feature type="domain" description="WW" evidence="3">
    <location>
        <begin position="88"/>
        <end position="122"/>
    </location>
</feature>
<dbReference type="PROSITE" id="PS50020">
    <property type="entry name" value="WW_DOMAIN_2"/>
    <property type="match status" value="2"/>
</dbReference>
<evidence type="ECO:0000313" key="4">
    <source>
        <dbReference type="EMBL" id="EFN58045.1"/>
    </source>
</evidence>
<evidence type="ECO:0000256" key="1">
    <source>
        <dbReference type="SAM" id="MobiDB-lite"/>
    </source>
</evidence>
<dbReference type="GO" id="GO:0045292">
    <property type="term" value="P:mRNA cis splicing, via spliceosome"/>
    <property type="evidence" value="ECO:0007669"/>
    <property type="project" value="InterPro"/>
</dbReference>
<feature type="region of interest" description="Disordered" evidence="1">
    <location>
        <begin position="130"/>
        <end position="155"/>
    </location>
</feature>
<dbReference type="RefSeq" id="XP_005850147.1">
    <property type="nucleotide sequence ID" value="XM_005850085.1"/>
</dbReference>
<name>E1Z873_CHLVA</name>
<feature type="signal peptide" evidence="2">
    <location>
        <begin position="1"/>
        <end position="20"/>
    </location>
</feature>
<keyword evidence="2" id="KW-0732">Signal</keyword>
<evidence type="ECO:0000256" key="2">
    <source>
        <dbReference type="SAM" id="SignalP"/>
    </source>
</evidence>
<dbReference type="SMART" id="SM00456">
    <property type="entry name" value="WW"/>
    <property type="match status" value="2"/>
</dbReference>
<dbReference type="Gene3D" id="2.20.70.10">
    <property type="match status" value="2"/>
</dbReference>
<dbReference type="GO" id="GO:0003723">
    <property type="term" value="F:RNA binding"/>
    <property type="evidence" value="ECO:0007669"/>
    <property type="project" value="TreeGrafter"/>
</dbReference>
<proteinExistence type="predicted"/>
<dbReference type="InterPro" id="IPR001202">
    <property type="entry name" value="WW_dom"/>
</dbReference>
<protein>
    <recommendedName>
        <fullName evidence="3">WW domain-containing protein</fullName>
    </recommendedName>
</protein>
<dbReference type="InParanoid" id="E1Z873"/>
<feature type="chain" id="PRO_5003156213" description="WW domain-containing protein" evidence="2">
    <location>
        <begin position="21"/>
        <end position="155"/>
    </location>
</feature>
<dbReference type="GeneID" id="17357448"/>
<dbReference type="SUPFAM" id="SSF51045">
    <property type="entry name" value="WW domain"/>
    <property type="match status" value="2"/>
</dbReference>
<dbReference type="AlphaFoldDB" id="E1Z873"/>
<dbReference type="Proteomes" id="UP000008141">
    <property type="component" value="Unassembled WGS sequence"/>
</dbReference>
<dbReference type="STRING" id="554065.E1Z873"/>
<dbReference type="GO" id="GO:0005685">
    <property type="term" value="C:U1 snRNP"/>
    <property type="evidence" value="ECO:0007669"/>
    <property type="project" value="TreeGrafter"/>
</dbReference>
<dbReference type="OrthoDB" id="187617at2759"/>
<dbReference type="EMBL" id="GL433838">
    <property type="protein sequence ID" value="EFN58045.1"/>
    <property type="molecule type" value="Genomic_DNA"/>
</dbReference>
<accession>E1Z873</accession>
<organism evidence="5">
    <name type="scientific">Chlorella variabilis</name>
    <name type="common">Green alga</name>
    <dbReference type="NCBI Taxonomy" id="554065"/>
    <lineage>
        <taxon>Eukaryota</taxon>
        <taxon>Viridiplantae</taxon>
        <taxon>Chlorophyta</taxon>
        <taxon>core chlorophytes</taxon>
        <taxon>Trebouxiophyceae</taxon>
        <taxon>Chlorellales</taxon>
        <taxon>Chlorellaceae</taxon>
        <taxon>Chlorella clade</taxon>
        <taxon>Chlorella</taxon>
    </lineage>
</organism>